<feature type="domain" description="B30.2/SPRY" evidence="2">
    <location>
        <begin position="214"/>
        <end position="416"/>
    </location>
</feature>
<keyword evidence="4" id="KW-1185">Reference proteome</keyword>
<dbReference type="PROSITE" id="PS50188">
    <property type="entry name" value="B302_SPRY"/>
    <property type="match status" value="1"/>
</dbReference>
<name>A0A9D4UWH9_ADICA</name>
<dbReference type="CDD" id="cd12885">
    <property type="entry name" value="SPRY_RanBP_like"/>
    <property type="match status" value="1"/>
</dbReference>
<feature type="transmembrane region" description="Helical" evidence="1">
    <location>
        <begin position="6"/>
        <end position="29"/>
    </location>
</feature>
<dbReference type="OrthoDB" id="258495at2759"/>
<reference evidence="3" key="1">
    <citation type="submission" date="2021-01" db="EMBL/GenBank/DDBJ databases">
        <title>Adiantum capillus-veneris genome.</title>
        <authorList>
            <person name="Fang Y."/>
            <person name="Liao Q."/>
        </authorList>
    </citation>
    <scope>NUCLEOTIDE SEQUENCE</scope>
    <source>
        <strain evidence="3">H3</strain>
        <tissue evidence="3">Leaf</tissue>
    </source>
</reference>
<dbReference type="InterPro" id="IPR003877">
    <property type="entry name" value="SPRY_dom"/>
</dbReference>
<sequence>MLHWKFALAVGLPAAAVVIVLLVAIYNLFCCYNITKRRGLGDRGCVWHSHVNPYSSYGRHNSQGNLFINSHKIRKDPLDAALRHSSKVASVWRTTYPIKPFDWSEHPALVAEAVEHGWSAFAFTYTCSSCPAPVNFWDMCTSCSHKHDYEPDITWEVGSGSEYMQKLWLNPGLVPRKESYVVLVQALQAALPLPGPPLGSLSFPQEGYYEITVLAEGSAEAPRSSFAENEHVKLMSKHLLSGKHLGSEVPTNETLDGSGKQQLTKEMSKSFKLAETFQNLSSHIEFSKFSSKENHLVESLQSIAIGLAAGGAPPFRLPGFDCGSVGFHSNGHIYLNGALHVEQEPRVPAMSRSWGAVKTTVGCGFDPLAKKVYFTADGAHVYDLLASSIEFGYPLFPIVAANYDVKLLINFGQSPFEYAPANSHRVSDPCFRRPNSRSAKNGFVNEDSGDLFSMGRIDSQWFTGVQSPTSEDLQHRHVFSEADSDLFEIVLDPRVN</sequence>
<dbReference type="InterPro" id="IPR044736">
    <property type="entry name" value="Gid1/RanBPM/SPLA_SPRY"/>
</dbReference>
<keyword evidence="1" id="KW-0812">Transmembrane</keyword>
<dbReference type="InterPro" id="IPR043136">
    <property type="entry name" value="B30.2/SPRY_sf"/>
</dbReference>
<evidence type="ECO:0000256" key="1">
    <source>
        <dbReference type="SAM" id="Phobius"/>
    </source>
</evidence>
<dbReference type="InterPro" id="IPR013320">
    <property type="entry name" value="ConA-like_dom_sf"/>
</dbReference>
<keyword evidence="1" id="KW-0472">Membrane</keyword>
<evidence type="ECO:0000313" key="3">
    <source>
        <dbReference type="EMBL" id="KAI5075062.1"/>
    </source>
</evidence>
<proteinExistence type="predicted"/>
<dbReference type="SUPFAM" id="SSF49899">
    <property type="entry name" value="Concanavalin A-like lectins/glucanases"/>
    <property type="match status" value="1"/>
</dbReference>
<protein>
    <recommendedName>
        <fullName evidence="2">B30.2/SPRY domain-containing protein</fullName>
    </recommendedName>
</protein>
<accession>A0A9D4UWH9</accession>
<gene>
    <name evidence="3" type="ORF">GOP47_0011023</name>
</gene>
<comment type="caution">
    <text evidence="3">The sequence shown here is derived from an EMBL/GenBank/DDBJ whole genome shotgun (WGS) entry which is preliminary data.</text>
</comment>
<dbReference type="AlphaFoldDB" id="A0A9D4UWH9"/>
<dbReference type="InterPro" id="IPR001870">
    <property type="entry name" value="B30.2/SPRY"/>
</dbReference>
<evidence type="ECO:0000313" key="4">
    <source>
        <dbReference type="Proteomes" id="UP000886520"/>
    </source>
</evidence>
<organism evidence="3 4">
    <name type="scientific">Adiantum capillus-veneris</name>
    <name type="common">Maidenhair fern</name>
    <dbReference type="NCBI Taxonomy" id="13818"/>
    <lineage>
        <taxon>Eukaryota</taxon>
        <taxon>Viridiplantae</taxon>
        <taxon>Streptophyta</taxon>
        <taxon>Embryophyta</taxon>
        <taxon>Tracheophyta</taxon>
        <taxon>Polypodiopsida</taxon>
        <taxon>Polypodiidae</taxon>
        <taxon>Polypodiales</taxon>
        <taxon>Pteridineae</taxon>
        <taxon>Pteridaceae</taxon>
        <taxon>Vittarioideae</taxon>
        <taxon>Adiantum</taxon>
    </lineage>
</organism>
<dbReference type="Gene3D" id="2.60.120.920">
    <property type="match status" value="1"/>
</dbReference>
<dbReference type="EMBL" id="JABFUD020000010">
    <property type="protein sequence ID" value="KAI5075062.1"/>
    <property type="molecule type" value="Genomic_DNA"/>
</dbReference>
<dbReference type="Proteomes" id="UP000886520">
    <property type="component" value="Chromosome 10"/>
</dbReference>
<dbReference type="Pfam" id="PF00622">
    <property type="entry name" value="SPRY"/>
    <property type="match status" value="1"/>
</dbReference>
<keyword evidence="1" id="KW-1133">Transmembrane helix</keyword>
<evidence type="ECO:0000259" key="2">
    <source>
        <dbReference type="PROSITE" id="PS50188"/>
    </source>
</evidence>